<evidence type="ECO:0000313" key="3">
    <source>
        <dbReference type="WBParaSite" id="BXY_0274400.1"/>
    </source>
</evidence>
<organism evidence="2 3">
    <name type="scientific">Bursaphelenchus xylophilus</name>
    <name type="common">Pinewood nematode worm</name>
    <name type="synonym">Aphelenchoides xylophilus</name>
    <dbReference type="NCBI Taxonomy" id="6326"/>
    <lineage>
        <taxon>Eukaryota</taxon>
        <taxon>Metazoa</taxon>
        <taxon>Ecdysozoa</taxon>
        <taxon>Nematoda</taxon>
        <taxon>Chromadorea</taxon>
        <taxon>Rhabditida</taxon>
        <taxon>Tylenchina</taxon>
        <taxon>Tylenchomorpha</taxon>
        <taxon>Aphelenchoidea</taxon>
        <taxon>Aphelenchoididae</taxon>
        <taxon>Bursaphelenchus</taxon>
    </lineage>
</organism>
<dbReference type="Proteomes" id="UP000095284">
    <property type="component" value="Unplaced"/>
</dbReference>
<sequence>MFLKPPRIPASERGRRHLWPLISPKPPPFNGPEPMKKKEKNAVSNGRRPLLPCLALRNSAIALEERPLKYLNLDGIPNTAFLCFLAEI</sequence>
<evidence type="ECO:0000256" key="1">
    <source>
        <dbReference type="SAM" id="MobiDB-lite"/>
    </source>
</evidence>
<name>A0A1I7RPV3_BURXY</name>
<proteinExistence type="predicted"/>
<evidence type="ECO:0000313" key="2">
    <source>
        <dbReference type="Proteomes" id="UP000095284"/>
    </source>
</evidence>
<accession>A0A1I7RPV3</accession>
<reference evidence="3" key="1">
    <citation type="submission" date="2016-11" db="UniProtKB">
        <authorList>
            <consortium name="WormBaseParasite"/>
        </authorList>
    </citation>
    <scope>IDENTIFICATION</scope>
</reference>
<dbReference type="AlphaFoldDB" id="A0A1I7RPV3"/>
<dbReference type="WBParaSite" id="BXY_0274400.1">
    <property type="protein sequence ID" value="BXY_0274400.1"/>
    <property type="gene ID" value="BXY_0274400"/>
</dbReference>
<feature type="region of interest" description="Disordered" evidence="1">
    <location>
        <begin position="18"/>
        <end position="44"/>
    </location>
</feature>
<protein>
    <submittedName>
        <fullName evidence="3">Uncharacterized protein</fullName>
    </submittedName>
</protein>